<feature type="domain" description="Isochorismatase-like" evidence="3">
    <location>
        <begin position="34"/>
        <end position="182"/>
    </location>
</feature>
<accession>A0ABR2Z866</accession>
<feature type="chain" id="PRO_5046932511" description="Isochorismatase-like domain-containing protein" evidence="2">
    <location>
        <begin position="24"/>
        <end position="211"/>
    </location>
</feature>
<dbReference type="EMBL" id="JBBXMP010000545">
    <property type="protein sequence ID" value="KAL0057424.1"/>
    <property type="molecule type" value="Genomic_DNA"/>
</dbReference>
<evidence type="ECO:0000256" key="1">
    <source>
        <dbReference type="ARBA" id="ARBA00006336"/>
    </source>
</evidence>
<name>A0ABR2Z866_9AGAR</name>
<dbReference type="InterPro" id="IPR036380">
    <property type="entry name" value="Isochorismatase-like_sf"/>
</dbReference>
<feature type="signal peptide" evidence="2">
    <location>
        <begin position="1"/>
        <end position="23"/>
    </location>
</feature>
<dbReference type="Proteomes" id="UP001437256">
    <property type="component" value="Unassembled WGS sequence"/>
</dbReference>
<keyword evidence="2" id="KW-0732">Signal</keyword>
<evidence type="ECO:0000259" key="3">
    <source>
        <dbReference type="Pfam" id="PF00857"/>
    </source>
</evidence>
<evidence type="ECO:0000313" key="4">
    <source>
        <dbReference type="EMBL" id="KAL0057424.1"/>
    </source>
</evidence>
<dbReference type="Pfam" id="PF00857">
    <property type="entry name" value="Isochorismatase"/>
    <property type="match status" value="1"/>
</dbReference>
<dbReference type="PANTHER" id="PTHR43559:SF3">
    <property type="entry name" value="HYDROLASE YCAC-RELATED"/>
    <property type="match status" value="1"/>
</dbReference>
<comment type="similarity">
    <text evidence="1">Belongs to the isochorismatase family.</text>
</comment>
<dbReference type="Gene3D" id="3.40.50.850">
    <property type="entry name" value="Isochorismatase-like"/>
    <property type="match status" value="1"/>
</dbReference>
<protein>
    <recommendedName>
        <fullName evidence="3">Isochorismatase-like domain-containing protein</fullName>
    </recommendedName>
</protein>
<proteinExistence type="inferred from homology"/>
<comment type="caution">
    <text evidence="4">The sequence shown here is derived from an EMBL/GenBank/DDBJ whole genome shotgun (WGS) entry which is preliminary data.</text>
</comment>
<organism evidence="4 5">
    <name type="scientific">Marasmius tenuissimus</name>
    <dbReference type="NCBI Taxonomy" id="585030"/>
    <lineage>
        <taxon>Eukaryota</taxon>
        <taxon>Fungi</taxon>
        <taxon>Dikarya</taxon>
        <taxon>Basidiomycota</taxon>
        <taxon>Agaricomycotina</taxon>
        <taxon>Agaricomycetes</taxon>
        <taxon>Agaricomycetidae</taxon>
        <taxon>Agaricales</taxon>
        <taxon>Marasmiineae</taxon>
        <taxon>Marasmiaceae</taxon>
        <taxon>Marasmius</taxon>
    </lineage>
</organism>
<dbReference type="InterPro" id="IPR000868">
    <property type="entry name" value="Isochorismatase-like_dom"/>
</dbReference>
<dbReference type="PANTHER" id="PTHR43559">
    <property type="entry name" value="HYDROLASE YCAC-RELATED"/>
    <property type="match status" value="1"/>
</dbReference>
<feature type="non-terminal residue" evidence="4">
    <location>
        <position position="211"/>
    </location>
</feature>
<evidence type="ECO:0000313" key="5">
    <source>
        <dbReference type="Proteomes" id="UP001437256"/>
    </source>
</evidence>
<reference evidence="4 5" key="1">
    <citation type="submission" date="2024-05" db="EMBL/GenBank/DDBJ databases">
        <title>A draft genome resource for the thread blight pathogen Marasmius tenuissimus strain MS-2.</title>
        <authorList>
            <person name="Yulfo-Soto G.E."/>
            <person name="Baruah I.K."/>
            <person name="Amoako-Attah I."/>
            <person name="Bukari Y."/>
            <person name="Meinhardt L.W."/>
            <person name="Bailey B.A."/>
            <person name="Cohen S.P."/>
        </authorList>
    </citation>
    <scope>NUCLEOTIDE SEQUENCE [LARGE SCALE GENOMIC DNA]</scope>
    <source>
        <strain evidence="4 5">MS-2</strain>
    </source>
</reference>
<dbReference type="InterPro" id="IPR053152">
    <property type="entry name" value="Hydrolase_YcaC-like"/>
</dbReference>
<evidence type="ECO:0000256" key="2">
    <source>
        <dbReference type="SAM" id="SignalP"/>
    </source>
</evidence>
<gene>
    <name evidence="4" type="ORF">AAF712_015936</name>
</gene>
<sequence>MRVSFTLLAGAAAALTGLQGALGYTFERLDKNNTVLLIVDHQIGLFELVKDFEPVEFRNNVLAHAELGKVFNLPTVMTTSTETGPNGPMLKEVLDMHPEAPLIKREGEVNAWDNSDFRAAVKATGKTQVILASIVTDVCTAFLAMSLREEGYTVFHNSEASGTYNKRIANEANDRMKDAGVQNLSMFAIATDLMRDWRATPGLPELLPFFD</sequence>
<keyword evidence="5" id="KW-1185">Reference proteome</keyword>
<dbReference type="SUPFAM" id="SSF52499">
    <property type="entry name" value="Isochorismatase-like hydrolases"/>
    <property type="match status" value="1"/>
</dbReference>